<dbReference type="InterPro" id="IPR051164">
    <property type="entry name" value="NmrA-like_oxidored"/>
</dbReference>
<dbReference type="Gene3D" id="3.40.50.720">
    <property type="entry name" value="NAD(P)-binding Rossmann-like Domain"/>
    <property type="match status" value="1"/>
</dbReference>
<dbReference type="PANTHER" id="PTHR42748">
    <property type="entry name" value="NITROGEN METABOLITE REPRESSION PROTEIN NMRA FAMILY MEMBER"/>
    <property type="match status" value="1"/>
</dbReference>
<name>A0ABX0FFE7_9BURK</name>
<accession>A0ABX0FFE7</accession>
<sequence length="254" mass="26260">MKIVVIGGSGLIGTKLSTLLRAAGHDVFDGSPASGVDIITGVGLAEVLAGARVVVDVSNSRSFEDGAALDFFRTAGRNLIAAERHAGVAHHVVLSVVGVDRLADNGYFRAKLAQEQLVHESDIPYTIVHATQFFEFLGSIADAGTDGDTVRLSPALMQPMAADDVARALAEIAQAAPLNGIVEIAGPERARLCDLAARLFAATGDARRVAPDPQARYFGALLDDAALVAGPAARLGATGFDAWLAQRPAGRAGV</sequence>
<evidence type="ECO:0000313" key="3">
    <source>
        <dbReference type="EMBL" id="NGZ83261.1"/>
    </source>
</evidence>
<protein>
    <submittedName>
        <fullName evidence="3">SDR family oxidoreductase</fullName>
    </submittedName>
</protein>
<reference evidence="4" key="1">
    <citation type="submission" date="2023-07" db="EMBL/GenBank/DDBJ databases">
        <title>Duganella aceri sp. nov., isolated from tree sap.</title>
        <authorList>
            <person name="Kim I.S."/>
        </authorList>
    </citation>
    <scope>NUCLEOTIDE SEQUENCE [LARGE SCALE GENOMIC DNA]</scope>
    <source>
        <strain evidence="4">SAP-35</strain>
    </source>
</reference>
<dbReference type="Pfam" id="PF13460">
    <property type="entry name" value="NAD_binding_10"/>
    <property type="match status" value="1"/>
</dbReference>
<dbReference type="InterPro" id="IPR016040">
    <property type="entry name" value="NAD(P)-bd_dom"/>
</dbReference>
<keyword evidence="1" id="KW-0521">NADP</keyword>
<evidence type="ECO:0000256" key="1">
    <source>
        <dbReference type="ARBA" id="ARBA00022857"/>
    </source>
</evidence>
<comment type="caution">
    <text evidence="3">The sequence shown here is derived from an EMBL/GenBank/DDBJ whole genome shotgun (WGS) entry which is preliminary data.</text>
</comment>
<evidence type="ECO:0000313" key="4">
    <source>
        <dbReference type="Proteomes" id="UP000666369"/>
    </source>
</evidence>
<dbReference type="Proteomes" id="UP000666369">
    <property type="component" value="Unassembled WGS sequence"/>
</dbReference>
<evidence type="ECO:0000259" key="2">
    <source>
        <dbReference type="Pfam" id="PF13460"/>
    </source>
</evidence>
<proteinExistence type="predicted"/>
<dbReference type="PANTHER" id="PTHR42748:SF3">
    <property type="entry name" value="BLL4366 PROTEIN"/>
    <property type="match status" value="1"/>
</dbReference>
<dbReference type="InterPro" id="IPR036291">
    <property type="entry name" value="NAD(P)-bd_dom_sf"/>
</dbReference>
<feature type="domain" description="NAD(P)-binding" evidence="2">
    <location>
        <begin position="44"/>
        <end position="174"/>
    </location>
</feature>
<keyword evidence="4" id="KW-1185">Reference proteome</keyword>
<gene>
    <name evidence="3" type="ORF">GW587_03175</name>
</gene>
<dbReference type="RefSeq" id="WP_166098396.1">
    <property type="nucleotide sequence ID" value="NZ_JAADJT010000001.1"/>
</dbReference>
<dbReference type="SUPFAM" id="SSF51735">
    <property type="entry name" value="NAD(P)-binding Rossmann-fold domains"/>
    <property type="match status" value="1"/>
</dbReference>
<dbReference type="EMBL" id="JAADJT010000001">
    <property type="protein sequence ID" value="NGZ83261.1"/>
    <property type="molecule type" value="Genomic_DNA"/>
</dbReference>
<organism evidence="3 4">
    <name type="scientific">Duganella aceris</name>
    <dbReference type="NCBI Taxonomy" id="2703883"/>
    <lineage>
        <taxon>Bacteria</taxon>
        <taxon>Pseudomonadati</taxon>
        <taxon>Pseudomonadota</taxon>
        <taxon>Betaproteobacteria</taxon>
        <taxon>Burkholderiales</taxon>
        <taxon>Oxalobacteraceae</taxon>
        <taxon>Telluria group</taxon>
        <taxon>Duganella</taxon>
    </lineage>
</organism>